<dbReference type="Pfam" id="PF14529">
    <property type="entry name" value="Exo_endo_phos_2"/>
    <property type="match status" value="1"/>
</dbReference>
<feature type="domain" description="Endonuclease/exonuclease/phosphatase" evidence="1">
    <location>
        <begin position="10"/>
        <end position="94"/>
    </location>
</feature>
<dbReference type="SUPFAM" id="SSF56219">
    <property type="entry name" value="DNase I-like"/>
    <property type="match status" value="1"/>
</dbReference>
<dbReference type="GO" id="GO:0004519">
    <property type="term" value="F:endonuclease activity"/>
    <property type="evidence" value="ECO:0007669"/>
    <property type="project" value="UniProtKB-KW"/>
</dbReference>
<sequence length="177" mass="19569">MVRSAGWVVDVVIAGDFNRHDQLWGEDVVPERYGEADRLVALMNEFALSSLLQRGTKIWHRGVHESTIDLVLVSEELAGSVISCKTLTSNHASDQEAIDTVFDTSVPERKMPERLLLKNAPWNEINKRVAATLGSKPIGGTVQYQTDRPMAVVLEAMHALTPKAKPAPMRSVDGRKI</sequence>
<dbReference type="Gene3D" id="3.60.10.10">
    <property type="entry name" value="Endonuclease/exonuclease/phosphatase"/>
    <property type="match status" value="1"/>
</dbReference>
<comment type="caution">
    <text evidence="2">The sequence shown here is derived from an EMBL/GenBank/DDBJ whole genome shotgun (WGS) entry which is preliminary data.</text>
</comment>
<evidence type="ECO:0000313" key="3">
    <source>
        <dbReference type="Proteomes" id="UP001163105"/>
    </source>
</evidence>
<keyword evidence="3" id="KW-1185">Reference proteome</keyword>
<accession>A0AB34FBF8</accession>
<dbReference type="Proteomes" id="UP001163105">
    <property type="component" value="Unassembled WGS sequence"/>
</dbReference>
<dbReference type="EMBL" id="JAQHRD010000023">
    <property type="protein sequence ID" value="KAJ6436353.1"/>
    <property type="molecule type" value="Genomic_DNA"/>
</dbReference>
<evidence type="ECO:0000259" key="1">
    <source>
        <dbReference type="Pfam" id="PF14529"/>
    </source>
</evidence>
<gene>
    <name evidence="2" type="ORF">O9K51_11067</name>
</gene>
<proteinExistence type="predicted"/>
<protein>
    <submittedName>
        <fullName evidence="2">Endonuclease/exonuclease/phosphatase</fullName>
    </submittedName>
</protein>
<keyword evidence="2" id="KW-0540">Nuclease</keyword>
<keyword evidence="2" id="KW-0255">Endonuclease</keyword>
<organism evidence="2 3">
    <name type="scientific">Purpureocillium lavendulum</name>
    <dbReference type="NCBI Taxonomy" id="1247861"/>
    <lineage>
        <taxon>Eukaryota</taxon>
        <taxon>Fungi</taxon>
        <taxon>Dikarya</taxon>
        <taxon>Ascomycota</taxon>
        <taxon>Pezizomycotina</taxon>
        <taxon>Sordariomycetes</taxon>
        <taxon>Hypocreomycetidae</taxon>
        <taxon>Hypocreales</taxon>
        <taxon>Ophiocordycipitaceae</taxon>
        <taxon>Purpureocillium</taxon>
    </lineage>
</organism>
<dbReference type="InterPro" id="IPR036691">
    <property type="entry name" value="Endo/exonu/phosph_ase_sf"/>
</dbReference>
<reference evidence="2" key="1">
    <citation type="submission" date="2023-01" db="EMBL/GenBank/DDBJ databases">
        <title>The growth and conidiation of Purpureocillium lavendulum are regulated by nitrogen source and histone H3K14 acetylation.</title>
        <authorList>
            <person name="Tang P."/>
            <person name="Han J."/>
            <person name="Zhang C."/>
            <person name="Tang P."/>
            <person name="Qi F."/>
            <person name="Zhang K."/>
            <person name="Liang L."/>
        </authorList>
    </citation>
    <scope>NUCLEOTIDE SEQUENCE</scope>
    <source>
        <strain evidence="2">YMF1.00683</strain>
    </source>
</reference>
<dbReference type="AlphaFoldDB" id="A0AB34FBF8"/>
<evidence type="ECO:0000313" key="2">
    <source>
        <dbReference type="EMBL" id="KAJ6436353.1"/>
    </source>
</evidence>
<name>A0AB34FBF8_9HYPO</name>
<keyword evidence="2" id="KW-0378">Hydrolase</keyword>
<dbReference type="InterPro" id="IPR005135">
    <property type="entry name" value="Endo/exonuclease/phosphatase"/>
</dbReference>